<dbReference type="PANTHER" id="PTHR34833:SF1">
    <property type="entry name" value="GENE, 17359-RELATED"/>
    <property type="match status" value="1"/>
</dbReference>
<dbReference type="GeneID" id="101726019"/>
<dbReference type="RefSeq" id="XP_021103136.1">
    <property type="nucleotide sequence ID" value="XM_021247477.1"/>
</dbReference>
<dbReference type="Pfam" id="PF15123">
    <property type="entry name" value="DUF4562"/>
    <property type="match status" value="1"/>
</dbReference>
<accession>A0AAX6S0X1</accession>
<sequence length="278" mass="31371">MAMNVGSVCADSIHMLLVGRCQAGSSQQKVISPRWHVDLPRQGLAGQVLLNLAHPPAARPLLPEYAFLSLQGPDYKKDHLPRVEQHTSYIGDKRPSSEKTGDLRYLWRAASDRNWPARYKHGYVGEIGWRIPEDNFINKSRLESGFHIKHGELRLDAIDKLTHRYQNPWQLNPSVLDQQDRYSRAFLAWHMGDYEDTHQRDSERVALLRQSKSSPRKSQAPRLPTLPTKKENCSNALEQRAASVAGARSSAGSCVPWKRSVRRPVRRSVAGPAAATLC</sequence>
<evidence type="ECO:0000313" key="3">
    <source>
        <dbReference type="RefSeq" id="XP_021103136.1"/>
    </source>
</evidence>
<gene>
    <name evidence="3" type="primary">CUNH4orf45</name>
</gene>
<evidence type="ECO:0000313" key="2">
    <source>
        <dbReference type="Proteomes" id="UP000694906"/>
    </source>
</evidence>
<proteinExistence type="predicted"/>
<feature type="region of interest" description="Disordered" evidence="1">
    <location>
        <begin position="209"/>
        <end position="232"/>
    </location>
</feature>
<protein>
    <submittedName>
        <fullName evidence="3">Uncharacterized protein C4orf45 homolog</fullName>
    </submittedName>
</protein>
<dbReference type="PANTHER" id="PTHR34833">
    <property type="entry name" value="GENE, 17359-RELATED"/>
    <property type="match status" value="1"/>
</dbReference>
<reference evidence="3" key="1">
    <citation type="submission" date="2025-08" db="UniProtKB">
        <authorList>
            <consortium name="RefSeq"/>
        </authorList>
    </citation>
    <scope>IDENTIFICATION</scope>
</reference>
<dbReference type="Proteomes" id="UP000694906">
    <property type="component" value="Unplaced"/>
</dbReference>
<name>A0AAX6S0X1_HETGA</name>
<dbReference type="AlphaFoldDB" id="A0AAX6S0X1"/>
<dbReference type="CTD" id="152940"/>
<organism evidence="2 3">
    <name type="scientific">Heterocephalus glaber</name>
    <name type="common">Naked mole rat</name>
    <dbReference type="NCBI Taxonomy" id="10181"/>
    <lineage>
        <taxon>Eukaryota</taxon>
        <taxon>Metazoa</taxon>
        <taxon>Chordata</taxon>
        <taxon>Craniata</taxon>
        <taxon>Vertebrata</taxon>
        <taxon>Euteleostomi</taxon>
        <taxon>Mammalia</taxon>
        <taxon>Eutheria</taxon>
        <taxon>Euarchontoglires</taxon>
        <taxon>Glires</taxon>
        <taxon>Rodentia</taxon>
        <taxon>Hystricomorpha</taxon>
        <taxon>Bathyergidae</taxon>
        <taxon>Heterocephalus</taxon>
    </lineage>
</organism>
<evidence type="ECO:0000256" key="1">
    <source>
        <dbReference type="SAM" id="MobiDB-lite"/>
    </source>
</evidence>
<keyword evidence="2" id="KW-1185">Reference proteome</keyword>
<dbReference type="InterPro" id="IPR027814">
    <property type="entry name" value="DUF4562"/>
</dbReference>